<dbReference type="SUPFAM" id="SSF101386">
    <property type="entry name" value="all-alpha NTP pyrophosphatases"/>
    <property type="match status" value="1"/>
</dbReference>
<reference evidence="2 3" key="1">
    <citation type="submission" date="2023-08" db="EMBL/GenBank/DDBJ databases">
        <authorList>
            <person name="Du S."/>
            <person name="Wu Z."/>
            <person name="Wu Y."/>
            <person name="Yang M."/>
            <person name="Shao J."/>
            <person name="Liu H."/>
            <person name="Zhao Y."/>
            <person name="Zhang Z."/>
        </authorList>
    </citation>
    <scope>NUCLEOTIDE SEQUENCE [LARGE SCALE GENOMIC DNA]</scope>
</reference>
<dbReference type="Pfam" id="PF03819">
    <property type="entry name" value="MazG"/>
    <property type="match status" value="1"/>
</dbReference>
<name>A0AAX3ZVJ9_9CAUD</name>
<gene>
    <name evidence="2" type="ORF">CRP804_gp44</name>
</gene>
<feature type="domain" description="NTP pyrophosphohydrolase MazG-like" evidence="1">
    <location>
        <begin position="28"/>
        <end position="96"/>
    </location>
</feature>
<proteinExistence type="predicted"/>
<sequence>MNLSFYQEQAITTAVYPQETSVMYPAMGLAGEAGEVLNKIKKVYRDKGGVFDTDTKQEIAKELGDVLWYVAVLARDLDQNLEDTAKDNLRKLQDRMRRGVIGGEGDNR</sequence>
<dbReference type="InterPro" id="IPR004518">
    <property type="entry name" value="MazG-like_dom"/>
</dbReference>
<dbReference type="InterPro" id="IPR011379">
    <property type="entry name" value="MazG-related_GP37"/>
</dbReference>
<protein>
    <recommendedName>
        <fullName evidence="1">NTP pyrophosphohydrolase MazG-like domain-containing protein</fullName>
    </recommendedName>
</protein>
<dbReference type="PIRSF" id="PIRSF006639">
    <property type="entry name" value="UCP006639_pph"/>
    <property type="match status" value="1"/>
</dbReference>
<dbReference type="EMBL" id="OR420734">
    <property type="protein sequence ID" value="WMM94922.1"/>
    <property type="molecule type" value="Genomic_DNA"/>
</dbReference>
<evidence type="ECO:0000313" key="3">
    <source>
        <dbReference type="Proteomes" id="UP001301871"/>
    </source>
</evidence>
<evidence type="ECO:0000259" key="1">
    <source>
        <dbReference type="Pfam" id="PF03819"/>
    </source>
</evidence>
<dbReference type="Proteomes" id="UP001301871">
    <property type="component" value="Segment"/>
</dbReference>
<organism evidence="2 3">
    <name type="scientific">Roseobacter phage CRP-804</name>
    <dbReference type="NCBI Taxonomy" id="3072850"/>
    <lineage>
        <taxon>Viruses</taxon>
        <taxon>Duplodnaviria</taxon>
        <taxon>Heunggongvirae</taxon>
        <taxon>Uroviricota</taxon>
        <taxon>Caudoviricetes</taxon>
        <taxon>Autographivirales</taxon>
        <taxon>Autographivirales incertae sedis</taxon>
        <taxon>Triteiavirus</taxon>
        <taxon>Triteiavirus CRP804</taxon>
    </lineage>
</organism>
<evidence type="ECO:0000313" key="2">
    <source>
        <dbReference type="EMBL" id="WMM94922.1"/>
    </source>
</evidence>
<accession>A0AAX3ZVJ9</accession>
<keyword evidence="3" id="KW-1185">Reference proteome</keyword>
<dbReference type="Gene3D" id="1.10.287.1080">
    <property type="entry name" value="MazG-like"/>
    <property type="match status" value="1"/>
</dbReference>
<dbReference type="CDD" id="cd11541">
    <property type="entry name" value="NTP-PPase_u4"/>
    <property type="match status" value="1"/>
</dbReference>